<protein>
    <submittedName>
        <fullName evidence="2">Catechol 2,3-dioxygenase-like lactoylglutathione lyase family enzyme</fullName>
    </submittedName>
</protein>
<reference evidence="2 3" key="1">
    <citation type="submission" date="2019-06" db="EMBL/GenBank/DDBJ databases">
        <title>Sequencing the genomes of 1000 actinobacteria strains.</title>
        <authorList>
            <person name="Klenk H.-P."/>
        </authorList>
    </citation>
    <scope>NUCLEOTIDE SEQUENCE [LARGE SCALE GENOMIC DNA]</scope>
    <source>
        <strain evidence="2 3">DSM 45511</strain>
    </source>
</reference>
<feature type="domain" description="VOC" evidence="1">
    <location>
        <begin position="20"/>
        <end position="149"/>
    </location>
</feature>
<dbReference type="AlphaFoldDB" id="A0A543GC19"/>
<dbReference type="Gene3D" id="3.10.180.10">
    <property type="entry name" value="2,3-Dihydroxybiphenyl 1,2-Dioxygenase, domain 1"/>
    <property type="match status" value="1"/>
</dbReference>
<gene>
    <name evidence="2" type="ORF">FB388_0983</name>
</gene>
<name>A0A543GC19_9PSEU</name>
<dbReference type="OrthoDB" id="317332at2"/>
<dbReference type="InterPro" id="IPR004360">
    <property type="entry name" value="Glyas_Fos-R_dOase_dom"/>
</dbReference>
<keyword evidence="3" id="KW-1185">Reference proteome</keyword>
<dbReference type="GO" id="GO:0016829">
    <property type="term" value="F:lyase activity"/>
    <property type="evidence" value="ECO:0007669"/>
    <property type="project" value="UniProtKB-KW"/>
</dbReference>
<comment type="caution">
    <text evidence="2">The sequence shown here is derived from an EMBL/GenBank/DDBJ whole genome shotgun (WGS) entry which is preliminary data.</text>
</comment>
<evidence type="ECO:0000313" key="2">
    <source>
        <dbReference type="EMBL" id="TQM43633.1"/>
    </source>
</evidence>
<dbReference type="InterPro" id="IPR029068">
    <property type="entry name" value="Glyas_Bleomycin-R_OHBP_Dase"/>
</dbReference>
<keyword evidence="2" id="KW-0223">Dioxygenase</keyword>
<keyword evidence="2" id="KW-0560">Oxidoreductase</keyword>
<dbReference type="InterPro" id="IPR037523">
    <property type="entry name" value="VOC_core"/>
</dbReference>
<evidence type="ECO:0000313" key="3">
    <source>
        <dbReference type="Proteomes" id="UP000319818"/>
    </source>
</evidence>
<evidence type="ECO:0000259" key="1">
    <source>
        <dbReference type="PROSITE" id="PS51819"/>
    </source>
</evidence>
<proteinExistence type="predicted"/>
<dbReference type="SUPFAM" id="SSF54593">
    <property type="entry name" value="Glyoxalase/Bleomycin resistance protein/Dihydroxybiphenyl dioxygenase"/>
    <property type="match status" value="1"/>
</dbReference>
<sequence length="152" mass="16270">MTTAEARPTNDSAVQPALAAIHHVGITVTDLETSAVWYERVFGFRRQFQVRHFGSDAGGYTIVLGPPDSSFTLGLDHHPANPGDGFDATRTGLDHLSFAVASVDALHAWVAHLHSQDVPNSGVYDMDGFPVSLVTFCDPDGVQLELIASHGC</sequence>
<dbReference type="GO" id="GO:0051213">
    <property type="term" value="F:dioxygenase activity"/>
    <property type="evidence" value="ECO:0007669"/>
    <property type="project" value="UniProtKB-KW"/>
</dbReference>
<dbReference type="EMBL" id="VFPH01000001">
    <property type="protein sequence ID" value="TQM43633.1"/>
    <property type="molecule type" value="Genomic_DNA"/>
</dbReference>
<dbReference type="RefSeq" id="WP_142097444.1">
    <property type="nucleotide sequence ID" value="NZ_VFPH01000001.1"/>
</dbReference>
<dbReference type="PROSITE" id="PS51819">
    <property type="entry name" value="VOC"/>
    <property type="match status" value="1"/>
</dbReference>
<organism evidence="2 3">
    <name type="scientific">Pseudonocardia cypriaca</name>
    <dbReference type="NCBI Taxonomy" id="882449"/>
    <lineage>
        <taxon>Bacteria</taxon>
        <taxon>Bacillati</taxon>
        <taxon>Actinomycetota</taxon>
        <taxon>Actinomycetes</taxon>
        <taxon>Pseudonocardiales</taxon>
        <taxon>Pseudonocardiaceae</taxon>
        <taxon>Pseudonocardia</taxon>
    </lineage>
</organism>
<keyword evidence="2" id="KW-0456">Lyase</keyword>
<dbReference type="Pfam" id="PF00903">
    <property type="entry name" value="Glyoxalase"/>
    <property type="match status" value="1"/>
</dbReference>
<accession>A0A543GC19</accession>
<dbReference type="Proteomes" id="UP000319818">
    <property type="component" value="Unassembled WGS sequence"/>
</dbReference>